<proteinExistence type="predicted"/>
<organism evidence="2 3">
    <name type="scientific">Prunus yedoensis var. nudiflora</name>
    <dbReference type="NCBI Taxonomy" id="2094558"/>
    <lineage>
        <taxon>Eukaryota</taxon>
        <taxon>Viridiplantae</taxon>
        <taxon>Streptophyta</taxon>
        <taxon>Embryophyta</taxon>
        <taxon>Tracheophyta</taxon>
        <taxon>Spermatophyta</taxon>
        <taxon>Magnoliopsida</taxon>
        <taxon>eudicotyledons</taxon>
        <taxon>Gunneridae</taxon>
        <taxon>Pentapetalae</taxon>
        <taxon>rosids</taxon>
        <taxon>fabids</taxon>
        <taxon>Rosales</taxon>
        <taxon>Rosaceae</taxon>
        <taxon>Amygdaloideae</taxon>
        <taxon>Amygdaleae</taxon>
        <taxon>Prunus</taxon>
    </lineage>
</organism>
<gene>
    <name evidence="2" type="ORF">Pyn_12735</name>
</gene>
<feature type="region of interest" description="Disordered" evidence="1">
    <location>
        <begin position="47"/>
        <end position="107"/>
    </location>
</feature>
<evidence type="ECO:0000313" key="3">
    <source>
        <dbReference type="Proteomes" id="UP000250321"/>
    </source>
</evidence>
<dbReference type="EMBL" id="PJQY01002684">
    <property type="protein sequence ID" value="PQP91581.1"/>
    <property type="molecule type" value="Genomic_DNA"/>
</dbReference>
<accession>A0A314XEP3</accession>
<keyword evidence="3" id="KW-1185">Reference proteome</keyword>
<protein>
    <submittedName>
        <fullName evidence="2">Uncharacterized protein</fullName>
    </submittedName>
</protein>
<dbReference type="AlphaFoldDB" id="A0A314XEP3"/>
<evidence type="ECO:0000256" key="1">
    <source>
        <dbReference type="SAM" id="MobiDB-lite"/>
    </source>
</evidence>
<dbReference type="STRING" id="2094558.A0A314XEP3"/>
<dbReference type="Proteomes" id="UP000250321">
    <property type="component" value="Unassembled WGS sequence"/>
</dbReference>
<sequence length="107" mass="11426">MRRTVLNNVSLYARNSLLSPPTCNPNPSSSLVPLATLTRSLLRLFSSEDDSSAESSNQSVDSTVIPTDKKDASVEVQDINNKGHSNIGKDVDSRTSSGRVGVVIGHD</sequence>
<comment type="caution">
    <text evidence="2">The sequence shown here is derived from an EMBL/GenBank/DDBJ whole genome shotgun (WGS) entry which is preliminary data.</text>
</comment>
<evidence type="ECO:0000313" key="2">
    <source>
        <dbReference type="EMBL" id="PQP91581.1"/>
    </source>
</evidence>
<name>A0A314XEP3_PRUYE</name>
<reference evidence="2 3" key="1">
    <citation type="submission" date="2018-02" db="EMBL/GenBank/DDBJ databases">
        <title>Draft genome of wild Prunus yedoensis var. nudiflora.</title>
        <authorList>
            <person name="Baek S."/>
            <person name="Kim J.-H."/>
            <person name="Choi K."/>
            <person name="Kim G.-B."/>
            <person name="Cho A."/>
            <person name="Jang H."/>
            <person name="Shin C.-H."/>
            <person name="Yu H.-J."/>
            <person name="Mun J.-H."/>
        </authorList>
    </citation>
    <scope>NUCLEOTIDE SEQUENCE [LARGE SCALE GENOMIC DNA]</scope>
    <source>
        <strain evidence="3">cv. Jeju island</strain>
        <tissue evidence="2">Leaf</tissue>
    </source>
</reference>
<feature type="compositionally biased region" description="Low complexity" evidence="1">
    <location>
        <begin position="53"/>
        <end position="62"/>
    </location>
</feature>